<keyword evidence="2" id="KW-1185">Reference proteome</keyword>
<dbReference type="InterPro" id="IPR025551">
    <property type="entry name" value="WapI/YxiJ-like"/>
</dbReference>
<evidence type="ECO:0000313" key="2">
    <source>
        <dbReference type="Proteomes" id="UP001597362"/>
    </source>
</evidence>
<accession>A0ABW4YEY4</accession>
<protein>
    <submittedName>
        <fullName evidence="1">YxiJ family protein</fullName>
    </submittedName>
</protein>
<dbReference type="Proteomes" id="UP001597362">
    <property type="component" value="Unassembled WGS sequence"/>
</dbReference>
<dbReference type="RefSeq" id="WP_377769218.1">
    <property type="nucleotide sequence ID" value="NZ_JBHUHO010000002.1"/>
</dbReference>
<dbReference type="Pfam" id="PF14176">
    <property type="entry name" value="YxiJ"/>
    <property type="match status" value="1"/>
</dbReference>
<sequence length="120" mass="13935">MDIAEILENISDQLKLIVASPSPLASLHKIKLDFVELENENLHDDFNDYCSVVAGTISFVMIGNKDNISAEQIAVLSQDFFERFPQYRLFESSLENYPDFQNIYNNHEEFRKLVLRFINS</sequence>
<comment type="caution">
    <text evidence="1">The sequence shown here is derived from an EMBL/GenBank/DDBJ whole genome shotgun (WGS) entry which is preliminary data.</text>
</comment>
<name>A0ABW4YEY4_9BACL</name>
<organism evidence="1 2">
    <name type="scientific">Paenibacillus yanchengensis</name>
    <dbReference type="NCBI Taxonomy" id="2035833"/>
    <lineage>
        <taxon>Bacteria</taxon>
        <taxon>Bacillati</taxon>
        <taxon>Bacillota</taxon>
        <taxon>Bacilli</taxon>
        <taxon>Bacillales</taxon>
        <taxon>Paenibacillaceae</taxon>
        <taxon>Paenibacillus</taxon>
    </lineage>
</organism>
<gene>
    <name evidence="1" type="ORF">ACFSJH_00555</name>
</gene>
<dbReference type="EMBL" id="JBHUHO010000002">
    <property type="protein sequence ID" value="MFD2114246.1"/>
    <property type="molecule type" value="Genomic_DNA"/>
</dbReference>
<reference evidence="2" key="1">
    <citation type="journal article" date="2019" name="Int. J. Syst. Evol. Microbiol.">
        <title>The Global Catalogue of Microorganisms (GCM) 10K type strain sequencing project: providing services to taxonomists for standard genome sequencing and annotation.</title>
        <authorList>
            <consortium name="The Broad Institute Genomics Platform"/>
            <consortium name="The Broad Institute Genome Sequencing Center for Infectious Disease"/>
            <person name="Wu L."/>
            <person name="Ma J."/>
        </authorList>
    </citation>
    <scope>NUCLEOTIDE SEQUENCE [LARGE SCALE GENOMIC DNA]</scope>
    <source>
        <strain evidence="2">GH52</strain>
    </source>
</reference>
<proteinExistence type="predicted"/>
<evidence type="ECO:0000313" key="1">
    <source>
        <dbReference type="EMBL" id="MFD2114246.1"/>
    </source>
</evidence>